<dbReference type="InterPro" id="IPR011066">
    <property type="entry name" value="MscS_channel_C_sf"/>
</dbReference>
<evidence type="ECO:0000256" key="1">
    <source>
        <dbReference type="ARBA" id="ARBA00004651"/>
    </source>
</evidence>
<dbReference type="SMART" id="SM00100">
    <property type="entry name" value="cNMP"/>
    <property type="match status" value="1"/>
</dbReference>
<name>A0A848EF43_9PROT</name>
<dbReference type="PANTHER" id="PTHR30221:SF1">
    <property type="entry name" value="SMALL-CONDUCTANCE MECHANOSENSITIVE CHANNEL"/>
    <property type="match status" value="1"/>
</dbReference>
<dbReference type="PANTHER" id="PTHR30221">
    <property type="entry name" value="SMALL-CONDUCTANCE MECHANOSENSITIVE CHANNEL"/>
    <property type="match status" value="1"/>
</dbReference>
<dbReference type="PROSITE" id="PS50042">
    <property type="entry name" value="CNMP_BINDING_3"/>
    <property type="match status" value="1"/>
</dbReference>
<feature type="transmembrane region" description="Helical" evidence="6">
    <location>
        <begin position="41"/>
        <end position="62"/>
    </location>
</feature>
<keyword evidence="6" id="KW-0813">Transport</keyword>
<dbReference type="GO" id="GO:0008381">
    <property type="term" value="F:mechanosensitive monoatomic ion channel activity"/>
    <property type="evidence" value="ECO:0007669"/>
    <property type="project" value="InterPro"/>
</dbReference>
<dbReference type="RefSeq" id="WP_170054389.1">
    <property type="nucleotide sequence ID" value="NZ_JABBKX010000003.1"/>
</dbReference>
<dbReference type="SUPFAM" id="SSF82689">
    <property type="entry name" value="Mechanosensitive channel protein MscS (YggB), C-terminal domain"/>
    <property type="match status" value="1"/>
</dbReference>
<dbReference type="PROSITE" id="PS00888">
    <property type="entry name" value="CNMP_BINDING_1"/>
    <property type="match status" value="1"/>
</dbReference>
<comment type="caution">
    <text evidence="6">Lacks conserved residue(s) required for the propagation of feature annotation.</text>
</comment>
<feature type="transmembrane region" description="Helical" evidence="6">
    <location>
        <begin position="12"/>
        <end position="34"/>
    </location>
</feature>
<dbReference type="InterPro" id="IPR045275">
    <property type="entry name" value="MscS_archaea/bacteria_type"/>
</dbReference>
<reference evidence="8 9" key="1">
    <citation type="submission" date="2020-03" db="EMBL/GenBank/DDBJ databases">
        <authorList>
            <person name="Sun Q."/>
        </authorList>
    </citation>
    <scope>NUCLEOTIDE SEQUENCE [LARGE SCALE GENOMIC DNA]</scope>
    <source>
        <strain evidence="8 9">JC162</strain>
    </source>
</reference>
<dbReference type="InterPro" id="IPR010920">
    <property type="entry name" value="LSM_dom_sf"/>
</dbReference>
<gene>
    <name evidence="8" type="ORF">GWK16_13065</name>
</gene>
<comment type="caution">
    <text evidence="8">The sequence shown here is derived from an EMBL/GenBank/DDBJ whole genome shotgun (WGS) entry which is preliminary data.</text>
</comment>
<dbReference type="Proteomes" id="UP000548582">
    <property type="component" value="Unassembled WGS sequence"/>
</dbReference>
<keyword evidence="6" id="KW-0406">Ion transport</keyword>
<dbReference type="InterPro" id="IPR006685">
    <property type="entry name" value="MscS_channel_2nd"/>
</dbReference>
<comment type="subcellular location">
    <subcellularLocation>
        <location evidence="6">Cell inner membrane</location>
        <topology evidence="6">Multi-pass membrane protein</topology>
    </subcellularLocation>
    <subcellularLocation>
        <location evidence="1">Cell membrane</location>
        <topology evidence="1">Multi-pass membrane protein</topology>
    </subcellularLocation>
</comment>
<keyword evidence="5 6" id="KW-0472">Membrane</keyword>
<feature type="domain" description="Cyclic nucleotide-binding" evidence="7">
    <location>
        <begin position="275"/>
        <end position="378"/>
    </location>
</feature>
<dbReference type="EMBL" id="JABBKX010000003">
    <property type="protein sequence ID" value="NMJ42179.1"/>
    <property type="molecule type" value="Genomic_DNA"/>
</dbReference>
<dbReference type="InterPro" id="IPR000595">
    <property type="entry name" value="cNMP-bd_dom"/>
</dbReference>
<dbReference type="SUPFAM" id="SSF50182">
    <property type="entry name" value="Sm-like ribonucleoproteins"/>
    <property type="match status" value="1"/>
</dbReference>
<dbReference type="GO" id="GO:0005886">
    <property type="term" value="C:plasma membrane"/>
    <property type="evidence" value="ECO:0007669"/>
    <property type="project" value="UniProtKB-SubCell"/>
</dbReference>
<dbReference type="CDD" id="cd00038">
    <property type="entry name" value="CAP_ED"/>
    <property type="match status" value="1"/>
</dbReference>
<evidence type="ECO:0000256" key="6">
    <source>
        <dbReference type="RuleBase" id="RU369025"/>
    </source>
</evidence>
<accession>A0A848EF43</accession>
<evidence type="ECO:0000313" key="8">
    <source>
        <dbReference type="EMBL" id="NMJ42179.1"/>
    </source>
</evidence>
<keyword evidence="9" id="KW-1185">Reference proteome</keyword>
<keyword evidence="3 6" id="KW-0812">Transmembrane</keyword>
<dbReference type="Pfam" id="PF00027">
    <property type="entry name" value="cNMP_binding"/>
    <property type="match status" value="1"/>
</dbReference>
<evidence type="ECO:0000256" key="5">
    <source>
        <dbReference type="ARBA" id="ARBA00023136"/>
    </source>
</evidence>
<dbReference type="SUPFAM" id="SSF51206">
    <property type="entry name" value="cAMP-binding domain-like"/>
    <property type="match status" value="1"/>
</dbReference>
<comment type="subunit">
    <text evidence="6">Homoheptamer.</text>
</comment>
<evidence type="ECO:0000313" key="9">
    <source>
        <dbReference type="Proteomes" id="UP000548582"/>
    </source>
</evidence>
<dbReference type="PROSITE" id="PS00889">
    <property type="entry name" value="CNMP_BINDING_2"/>
    <property type="match status" value="1"/>
</dbReference>
<dbReference type="Gene3D" id="2.60.120.10">
    <property type="entry name" value="Jelly Rolls"/>
    <property type="match status" value="1"/>
</dbReference>
<dbReference type="Gene3D" id="2.30.30.60">
    <property type="match status" value="1"/>
</dbReference>
<comment type="similarity">
    <text evidence="6">Belongs to the MscS (TC 1.A.23) family.</text>
</comment>
<evidence type="ECO:0000256" key="2">
    <source>
        <dbReference type="ARBA" id="ARBA00022475"/>
    </source>
</evidence>
<comment type="function">
    <text evidence="6">Mechanosensitive channel that participates in the regulation of osmotic pressure changes within the cell, opening in response to stretch forces in the membrane lipid bilayer, without the need for other proteins. Contributes to normal resistance to hypoosmotic shock. Forms an ion channel of 1.0 nanosiemens conductance with a slight preference for anions.</text>
</comment>
<evidence type="ECO:0000259" key="7">
    <source>
        <dbReference type="PROSITE" id="PS50042"/>
    </source>
</evidence>
<dbReference type="Pfam" id="PF00924">
    <property type="entry name" value="MS_channel_2nd"/>
    <property type="match status" value="1"/>
</dbReference>
<organism evidence="8 9">
    <name type="scientific">Neoroseomonas marina</name>
    <dbReference type="NCBI Taxonomy" id="1232220"/>
    <lineage>
        <taxon>Bacteria</taxon>
        <taxon>Pseudomonadati</taxon>
        <taxon>Pseudomonadota</taxon>
        <taxon>Alphaproteobacteria</taxon>
        <taxon>Acetobacterales</taxon>
        <taxon>Acetobacteraceae</taxon>
        <taxon>Neoroseomonas</taxon>
    </lineage>
</organism>
<evidence type="ECO:0000256" key="3">
    <source>
        <dbReference type="ARBA" id="ARBA00022692"/>
    </source>
</evidence>
<proteinExistence type="inferred from homology"/>
<keyword evidence="6" id="KW-0997">Cell inner membrane</keyword>
<dbReference type="InterPro" id="IPR023408">
    <property type="entry name" value="MscS_beta-dom_sf"/>
</dbReference>
<feature type="transmembrane region" description="Helical" evidence="6">
    <location>
        <begin position="68"/>
        <end position="88"/>
    </location>
</feature>
<keyword evidence="6" id="KW-0407">Ion channel</keyword>
<protein>
    <recommendedName>
        <fullName evidence="6">Small-conductance mechanosensitive channel</fullName>
    </recommendedName>
</protein>
<keyword evidence="2" id="KW-1003">Cell membrane</keyword>
<evidence type="ECO:0000256" key="4">
    <source>
        <dbReference type="ARBA" id="ARBA00022989"/>
    </source>
</evidence>
<dbReference type="InterPro" id="IPR018490">
    <property type="entry name" value="cNMP-bd_dom_sf"/>
</dbReference>
<dbReference type="InterPro" id="IPR014710">
    <property type="entry name" value="RmlC-like_jellyroll"/>
</dbReference>
<dbReference type="InterPro" id="IPR018488">
    <property type="entry name" value="cNMP-bd_CS"/>
</dbReference>
<dbReference type="AlphaFoldDB" id="A0A848EF43"/>
<sequence>MPAEGRWSSIGLAAGLGFWLCLAWTAARLAGALLAHHPKLLTDLIGAAFFATAMILAAQLVFDLPATGLIATSSVVIAVLGFALRNIFGDIFSGIALGIEHPYGLGDWIEATENCAGRVVGISWRATRLVTRDGVTLVVPNTLIASHRIAVYGPDGNGRFRVAMSVPLDPAVPAGRARRILLAAAMEAGRDVPGFAPDVMLSDLSQGVAQYLVRFYVPDFPQEMRWRDAVARAVQAAVQRAGLSIAHPTRETVLRRALPALEDGGRRALLDATDLFRPFTAEERGMLAEAMQPAVVAAGAAVVRRGQAGDSLYLVAEGVLDVRVADADGAEFTAARLYPGAVFGEMSLLTGQPRSATVLAVTEAAVFELRKSDLDPLLRARPALPDALSAIMAERQARNLAGPGRESMPAAAPLTREDLLARLKSFFGIR</sequence>
<keyword evidence="4 6" id="KW-1133">Transmembrane helix</keyword>
<dbReference type="PRINTS" id="PR00103">
    <property type="entry name" value="CAMPKINASE"/>
</dbReference>